<dbReference type="Pfam" id="PF06791">
    <property type="entry name" value="TMP_2"/>
    <property type="match status" value="1"/>
</dbReference>
<evidence type="ECO:0000259" key="2">
    <source>
        <dbReference type="Pfam" id="PF09718"/>
    </source>
</evidence>
<name>A0A6J5D183_9BURK</name>
<evidence type="ECO:0000313" key="4">
    <source>
        <dbReference type="Proteomes" id="UP000494363"/>
    </source>
</evidence>
<dbReference type="AlphaFoldDB" id="A0A6J5D183"/>
<evidence type="ECO:0008006" key="5">
    <source>
        <dbReference type="Google" id="ProtNLM"/>
    </source>
</evidence>
<feature type="domain" description="Bacteriophage tail tape measure C-terminal" evidence="2">
    <location>
        <begin position="679"/>
        <end position="735"/>
    </location>
</feature>
<protein>
    <recommendedName>
        <fullName evidence="5">Bacteriophage tail tape measure C-terminal domain-containing protein</fullName>
    </recommendedName>
</protein>
<dbReference type="Proteomes" id="UP000494363">
    <property type="component" value="Unassembled WGS sequence"/>
</dbReference>
<dbReference type="RefSeq" id="WP_175224273.1">
    <property type="nucleotide sequence ID" value="NZ_CADIKH010000001.1"/>
</dbReference>
<accession>A0A6J5D183</accession>
<evidence type="ECO:0000313" key="3">
    <source>
        <dbReference type="EMBL" id="CAB3746436.1"/>
    </source>
</evidence>
<gene>
    <name evidence="3" type="ORF">LMG29542_00210</name>
</gene>
<dbReference type="Pfam" id="PF09718">
    <property type="entry name" value="Tape_meas_lam_C"/>
    <property type="match status" value="1"/>
</dbReference>
<feature type="domain" description="Bacteriophage tail tape measure N-terminal" evidence="1">
    <location>
        <begin position="81"/>
        <end position="263"/>
    </location>
</feature>
<evidence type="ECO:0000259" key="1">
    <source>
        <dbReference type="Pfam" id="PF06791"/>
    </source>
</evidence>
<sequence length="874" mass="93052">MAQQAALVENAMREAADNGFDLNARAAKRLVQQYQQMSDTAGKTRLEMLNQRAAAAGVSNTFAAMSQQIEAATAHTHGFSLNSGAARRELAVLAHEASQGSWKNFGGSLLVLAERTDALSAVFSAAGVTAGVLGGALAGVIAAYVQGAAEAKAFTASLVETSNYAGITADMLNDMSSTLSANSGSTFGTADKTLRELAATGQYTSEEMLKLGQVIVTTALLSGKSLEDVAKQYDGLADDPVKWAEEHNKSMHLMDVSTYEHIKALQDAGDKHAALQGVIDAATQHVASTTTGNLANAQSAWQKLGNEISTFWAKLKQGLSTGATLNDQIETLEREREAISGDPLSAGRIGDINKQIAALGAQQKAEREAADTAARNARIQEAAIAAQKRIDTVRDQVASNAEKRQKGLAKLDSDRQAILAGGGTFDDAQYTRLQADINARYKDPKPPHVNESGINANLTRLRGYNQLIEAEEQRSQAHLKAIRSAGLIDNEAYLQQLHDLQASSLDQQISNAYGAVQEAAQKKNKAAEQAALTEYQKLVDQRVSIEQKYTDDVATLAAKRVTDVQRYDAQQAEVLRKQVTGYANTNSEQFDSPQQRADNAQRLQLREQYNQQVVALDQKYKLDPTSDKQAYADKLASAASYYQQEQAALEANLANQQQVRDSYTHQTHLAVNSIAGDGMTGAETVATAFKSAWSDSANALSEFVATGKGSFASFTSSVLADFSKIALQAAEMQIFKSVSTSFFSTGGEVGHYADGGSIVGAGTGTSDSIPAMLSNGEYVINAASTKKYRSLLESINSGHMSHFATGGAVGTIAPAAGGVTNHTTLQMNVRGGGGLTQEDVAALQPIFQAAIDKRITQRFKGQGGLAYQMKYGQA</sequence>
<dbReference type="InterPro" id="IPR009628">
    <property type="entry name" value="Phage_tape_measure_N"/>
</dbReference>
<proteinExistence type="predicted"/>
<dbReference type="InterPro" id="IPR006431">
    <property type="entry name" value="Phage_tape_meas_C"/>
</dbReference>
<reference evidence="3 4" key="1">
    <citation type="submission" date="2020-04" db="EMBL/GenBank/DDBJ databases">
        <authorList>
            <person name="De Canck E."/>
        </authorList>
    </citation>
    <scope>NUCLEOTIDE SEQUENCE [LARGE SCALE GENOMIC DNA]</scope>
    <source>
        <strain evidence="3 4">LMG 29542</strain>
    </source>
</reference>
<keyword evidence="4" id="KW-1185">Reference proteome</keyword>
<dbReference type="EMBL" id="CADIKH010000001">
    <property type="protein sequence ID" value="CAB3746436.1"/>
    <property type="molecule type" value="Genomic_DNA"/>
</dbReference>
<organism evidence="3 4">
    <name type="scientific">Paraburkholderia humisilvae</name>
    <dbReference type="NCBI Taxonomy" id="627669"/>
    <lineage>
        <taxon>Bacteria</taxon>
        <taxon>Pseudomonadati</taxon>
        <taxon>Pseudomonadota</taxon>
        <taxon>Betaproteobacteria</taxon>
        <taxon>Burkholderiales</taxon>
        <taxon>Burkholderiaceae</taxon>
        <taxon>Paraburkholderia</taxon>
    </lineage>
</organism>